<feature type="non-terminal residue" evidence="1">
    <location>
        <position position="161"/>
    </location>
</feature>
<organism evidence="1 2">
    <name type="scientific">Scleroderma citrinum Foug A</name>
    <dbReference type="NCBI Taxonomy" id="1036808"/>
    <lineage>
        <taxon>Eukaryota</taxon>
        <taxon>Fungi</taxon>
        <taxon>Dikarya</taxon>
        <taxon>Basidiomycota</taxon>
        <taxon>Agaricomycotina</taxon>
        <taxon>Agaricomycetes</taxon>
        <taxon>Agaricomycetidae</taxon>
        <taxon>Boletales</taxon>
        <taxon>Sclerodermatineae</taxon>
        <taxon>Sclerodermataceae</taxon>
        <taxon>Scleroderma</taxon>
    </lineage>
</organism>
<evidence type="ECO:0000313" key="1">
    <source>
        <dbReference type="EMBL" id="KIM68446.1"/>
    </source>
</evidence>
<name>A0A0C3EKI2_9AGAM</name>
<sequence length="161" mass="18103">IQKLSFKIIHSSTILLPAWVATLKDLDMPIKIIPHNVSTCWNSTFDVADFVCEYHVAIEAITDKRRLGLTDLALDNHKWDLLKQLHGVLKDATLFFSHGTPSLPMVIPAMDYIDKVFTNGALKKEVLHPAICAAIRLGKRTLNCYYSLTDSSELYCITMGK</sequence>
<dbReference type="InParanoid" id="A0A0C3EKI2"/>
<dbReference type="STRING" id="1036808.A0A0C3EKI2"/>
<dbReference type="EMBL" id="KN822009">
    <property type="protein sequence ID" value="KIM68446.1"/>
    <property type="molecule type" value="Genomic_DNA"/>
</dbReference>
<dbReference type="HOGENOM" id="CLU_099691_1_0_1"/>
<gene>
    <name evidence="1" type="ORF">SCLCIDRAFT_42707</name>
</gene>
<reference evidence="2" key="2">
    <citation type="submission" date="2015-01" db="EMBL/GenBank/DDBJ databases">
        <title>Evolutionary Origins and Diversification of the Mycorrhizal Mutualists.</title>
        <authorList>
            <consortium name="DOE Joint Genome Institute"/>
            <consortium name="Mycorrhizal Genomics Consortium"/>
            <person name="Kohler A."/>
            <person name="Kuo A."/>
            <person name="Nagy L.G."/>
            <person name="Floudas D."/>
            <person name="Copeland A."/>
            <person name="Barry K.W."/>
            <person name="Cichocki N."/>
            <person name="Veneault-Fourrey C."/>
            <person name="LaButti K."/>
            <person name="Lindquist E.A."/>
            <person name="Lipzen A."/>
            <person name="Lundell T."/>
            <person name="Morin E."/>
            <person name="Murat C."/>
            <person name="Riley R."/>
            <person name="Ohm R."/>
            <person name="Sun H."/>
            <person name="Tunlid A."/>
            <person name="Henrissat B."/>
            <person name="Grigoriev I.V."/>
            <person name="Hibbett D.S."/>
            <person name="Martin F."/>
        </authorList>
    </citation>
    <scope>NUCLEOTIDE SEQUENCE [LARGE SCALE GENOMIC DNA]</scope>
    <source>
        <strain evidence="2">Foug A</strain>
    </source>
</reference>
<dbReference type="OrthoDB" id="2662702at2759"/>
<accession>A0A0C3EKI2</accession>
<reference evidence="1 2" key="1">
    <citation type="submission" date="2014-04" db="EMBL/GenBank/DDBJ databases">
        <authorList>
            <consortium name="DOE Joint Genome Institute"/>
            <person name="Kuo A."/>
            <person name="Kohler A."/>
            <person name="Nagy L.G."/>
            <person name="Floudas D."/>
            <person name="Copeland A."/>
            <person name="Barry K.W."/>
            <person name="Cichocki N."/>
            <person name="Veneault-Fourrey C."/>
            <person name="LaButti K."/>
            <person name="Lindquist E.A."/>
            <person name="Lipzen A."/>
            <person name="Lundell T."/>
            <person name="Morin E."/>
            <person name="Murat C."/>
            <person name="Sun H."/>
            <person name="Tunlid A."/>
            <person name="Henrissat B."/>
            <person name="Grigoriev I.V."/>
            <person name="Hibbett D.S."/>
            <person name="Martin F."/>
            <person name="Nordberg H.P."/>
            <person name="Cantor M.N."/>
            <person name="Hua S.X."/>
        </authorList>
    </citation>
    <scope>NUCLEOTIDE SEQUENCE [LARGE SCALE GENOMIC DNA]</scope>
    <source>
        <strain evidence="1 2">Foug A</strain>
    </source>
</reference>
<protein>
    <submittedName>
        <fullName evidence="1">Uncharacterized protein</fullName>
    </submittedName>
</protein>
<feature type="non-terminal residue" evidence="1">
    <location>
        <position position="1"/>
    </location>
</feature>
<keyword evidence="2" id="KW-1185">Reference proteome</keyword>
<evidence type="ECO:0000313" key="2">
    <source>
        <dbReference type="Proteomes" id="UP000053989"/>
    </source>
</evidence>
<dbReference type="AlphaFoldDB" id="A0A0C3EKI2"/>
<dbReference type="Proteomes" id="UP000053989">
    <property type="component" value="Unassembled WGS sequence"/>
</dbReference>
<proteinExistence type="predicted"/>